<dbReference type="EMBL" id="HBHP01014283">
    <property type="protein sequence ID" value="CAD9762001.1"/>
    <property type="molecule type" value="Transcribed_RNA"/>
</dbReference>
<protein>
    <submittedName>
        <fullName evidence="2">Uncharacterized protein</fullName>
    </submittedName>
</protein>
<feature type="compositionally biased region" description="Basic residues" evidence="1">
    <location>
        <begin position="102"/>
        <end position="117"/>
    </location>
</feature>
<evidence type="ECO:0000256" key="1">
    <source>
        <dbReference type="SAM" id="MobiDB-lite"/>
    </source>
</evidence>
<accession>A0A7S2TNV6</accession>
<gene>
    <name evidence="2" type="ORF">LSP00402_LOCUS8959</name>
</gene>
<dbReference type="AlphaFoldDB" id="A0A7S2TNV6"/>
<reference evidence="2" key="1">
    <citation type="submission" date="2021-01" db="EMBL/GenBank/DDBJ databases">
        <authorList>
            <person name="Corre E."/>
            <person name="Pelletier E."/>
            <person name="Niang G."/>
            <person name="Scheremetjew M."/>
            <person name="Finn R."/>
            <person name="Kale V."/>
            <person name="Holt S."/>
            <person name="Cochrane G."/>
            <person name="Meng A."/>
            <person name="Brown T."/>
            <person name="Cohen L."/>
        </authorList>
    </citation>
    <scope>NUCLEOTIDE SEQUENCE</scope>
    <source>
        <strain evidence="2">CCMP622</strain>
    </source>
</reference>
<feature type="compositionally biased region" description="Low complexity" evidence="1">
    <location>
        <begin position="123"/>
        <end position="132"/>
    </location>
</feature>
<sequence>MAVEAREEVDSCAAKLQAIERALEEHVDPVDVQDVSAILHDAVEEFRARSFVLFGALGESKRETERKEKRKKAKPASSALIGVVPLANPIDHTPLLPTSLYPKRKTTFRTPGSRRTRSRTELLRSGSGRSFG</sequence>
<feature type="region of interest" description="Disordered" evidence="1">
    <location>
        <begin position="94"/>
        <end position="132"/>
    </location>
</feature>
<name>A0A7S2TNV6_9EUKA</name>
<evidence type="ECO:0000313" key="2">
    <source>
        <dbReference type="EMBL" id="CAD9762001.1"/>
    </source>
</evidence>
<proteinExistence type="predicted"/>
<organism evidence="2">
    <name type="scientific">Lotharella oceanica</name>
    <dbReference type="NCBI Taxonomy" id="641309"/>
    <lineage>
        <taxon>Eukaryota</taxon>
        <taxon>Sar</taxon>
        <taxon>Rhizaria</taxon>
        <taxon>Cercozoa</taxon>
        <taxon>Chlorarachniophyceae</taxon>
        <taxon>Lotharella</taxon>
    </lineage>
</organism>